<name>A0AAD2Q2A5_9AGAR</name>
<sequence length="335" mass="37366">MFRRGIEWEREVCGEAELREAREEEHVGEPARRDAVQRAAALLDPLVVHVPPVCACDTASAPGGGAARTRCEGHHVSGAEDEHVDWVLDPIGDHAIRRQCIHAFSVRVDEGNVRAVERGQVFIVECRPLAPDGVPRLELCGGFRVLHDLVDTRSDPFSAGQIQTVQLRDMLRNFLRRHYPWRTDDPTVRGHLAPRVGYEIRPVFWLVDQDRVVVDRPGVLPSLSSRDLVPPFVRIGGVLVSHVDAGGCALEDEEFFGPLGKLWNYLNSSGAGANDSHALVLELVHSRRSGRSACDRVVPASSMECCAFEVIETRQGWDLRRDDGPCTKEHELRRH</sequence>
<protein>
    <submittedName>
        <fullName evidence="1">Uncharacterized protein</fullName>
    </submittedName>
</protein>
<evidence type="ECO:0000313" key="2">
    <source>
        <dbReference type="Proteomes" id="UP001295794"/>
    </source>
</evidence>
<organism evidence="1 2">
    <name type="scientific">Mycena citricolor</name>
    <dbReference type="NCBI Taxonomy" id="2018698"/>
    <lineage>
        <taxon>Eukaryota</taxon>
        <taxon>Fungi</taxon>
        <taxon>Dikarya</taxon>
        <taxon>Basidiomycota</taxon>
        <taxon>Agaricomycotina</taxon>
        <taxon>Agaricomycetes</taxon>
        <taxon>Agaricomycetidae</taxon>
        <taxon>Agaricales</taxon>
        <taxon>Marasmiineae</taxon>
        <taxon>Mycenaceae</taxon>
        <taxon>Mycena</taxon>
    </lineage>
</organism>
<dbReference type="AlphaFoldDB" id="A0AAD2Q2A5"/>
<evidence type="ECO:0000313" key="1">
    <source>
        <dbReference type="EMBL" id="CAK5268238.1"/>
    </source>
</evidence>
<gene>
    <name evidence="1" type="ORF">MYCIT1_LOCUS11360</name>
</gene>
<reference evidence="1" key="1">
    <citation type="submission" date="2023-11" db="EMBL/GenBank/DDBJ databases">
        <authorList>
            <person name="De Vega J J."/>
            <person name="De Vega J J."/>
        </authorList>
    </citation>
    <scope>NUCLEOTIDE SEQUENCE</scope>
</reference>
<comment type="caution">
    <text evidence="1">The sequence shown here is derived from an EMBL/GenBank/DDBJ whole genome shotgun (WGS) entry which is preliminary data.</text>
</comment>
<keyword evidence="2" id="KW-1185">Reference proteome</keyword>
<dbReference type="Proteomes" id="UP001295794">
    <property type="component" value="Unassembled WGS sequence"/>
</dbReference>
<dbReference type="EMBL" id="CAVNYO010000138">
    <property type="protein sequence ID" value="CAK5268238.1"/>
    <property type="molecule type" value="Genomic_DNA"/>
</dbReference>
<proteinExistence type="predicted"/>
<accession>A0AAD2Q2A5</accession>